<dbReference type="GO" id="GO:0046523">
    <property type="term" value="F:S-methyl-5-thioribose-1-phosphate isomerase activity"/>
    <property type="evidence" value="ECO:0007669"/>
    <property type="project" value="TreeGrafter"/>
</dbReference>
<organism evidence="2">
    <name type="scientific">marine sediment metagenome</name>
    <dbReference type="NCBI Taxonomy" id="412755"/>
    <lineage>
        <taxon>unclassified sequences</taxon>
        <taxon>metagenomes</taxon>
        <taxon>ecological metagenomes</taxon>
    </lineage>
</organism>
<sequence length="147" mass="15585">LGAELIGDGFTILTHCNTGALATGGYGTALGVIRQAKEQGKNIKVFVTETRPLLQGARLTTWELKKANIPFTLITDSMAGYFMSRGEVDCVIVGADRIAANGDTANKIGTYTLAVLAMERGIPFYVAAPTTTIDLYLASGSEIPIEQ</sequence>
<evidence type="ECO:0000256" key="1">
    <source>
        <dbReference type="ARBA" id="ARBA00023235"/>
    </source>
</evidence>
<dbReference type="PANTHER" id="PTHR43475:SF1">
    <property type="entry name" value="METHYLTHIORIBOSE-1-PHOSPHATE ISOMERASE"/>
    <property type="match status" value="1"/>
</dbReference>
<dbReference type="InterPro" id="IPR000649">
    <property type="entry name" value="IF-2B-related"/>
</dbReference>
<comment type="caution">
    <text evidence="2">The sequence shown here is derived from an EMBL/GenBank/DDBJ whole genome shotgun (WGS) entry which is preliminary data.</text>
</comment>
<reference evidence="2" key="1">
    <citation type="journal article" date="2014" name="Front. Microbiol.">
        <title>High frequency of phylogenetically diverse reductive dehalogenase-homologous genes in deep subseafloor sedimentary metagenomes.</title>
        <authorList>
            <person name="Kawai M."/>
            <person name="Futagami T."/>
            <person name="Toyoda A."/>
            <person name="Takaki Y."/>
            <person name="Nishi S."/>
            <person name="Hori S."/>
            <person name="Arai W."/>
            <person name="Tsubouchi T."/>
            <person name="Morono Y."/>
            <person name="Uchiyama I."/>
            <person name="Ito T."/>
            <person name="Fujiyama A."/>
            <person name="Inagaki F."/>
            <person name="Takami H."/>
        </authorList>
    </citation>
    <scope>NUCLEOTIDE SEQUENCE</scope>
    <source>
        <strain evidence="2">Expedition CK06-06</strain>
    </source>
</reference>
<name>X1JKN6_9ZZZZ</name>
<evidence type="ECO:0000313" key="2">
    <source>
        <dbReference type="EMBL" id="GAH94637.1"/>
    </source>
</evidence>
<dbReference type="AlphaFoldDB" id="X1JKN6"/>
<proteinExistence type="predicted"/>
<evidence type="ECO:0008006" key="3">
    <source>
        <dbReference type="Google" id="ProtNLM"/>
    </source>
</evidence>
<dbReference type="Pfam" id="PF01008">
    <property type="entry name" value="IF-2B"/>
    <property type="match status" value="1"/>
</dbReference>
<dbReference type="NCBIfam" id="TIGR00524">
    <property type="entry name" value="eIF-2B_rel"/>
    <property type="match status" value="1"/>
</dbReference>
<dbReference type="InterPro" id="IPR037171">
    <property type="entry name" value="NagB/RpiA_transferase-like"/>
</dbReference>
<dbReference type="FunFam" id="3.40.50.10470:FF:000006">
    <property type="entry name" value="Methylthioribose-1-phosphate isomerase"/>
    <property type="match status" value="1"/>
</dbReference>
<keyword evidence="1" id="KW-0413">Isomerase</keyword>
<feature type="non-terminal residue" evidence="2">
    <location>
        <position position="1"/>
    </location>
</feature>
<feature type="non-terminal residue" evidence="2">
    <location>
        <position position="147"/>
    </location>
</feature>
<dbReference type="SUPFAM" id="SSF100950">
    <property type="entry name" value="NagB/RpiA/CoA transferase-like"/>
    <property type="match status" value="1"/>
</dbReference>
<gene>
    <name evidence="2" type="ORF">S03H2_69103</name>
</gene>
<dbReference type="PANTHER" id="PTHR43475">
    <property type="entry name" value="METHYLTHIORIBOSE-1-PHOSPHATE ISOMERASE"/>
    <property type="match status" value="1"/>
</dbReference>
<dbReference type="EMBL" id="BARU01045578">
    <property type="protein sequence ID" value="GAH94637.1"/>
    <property type="molecule type" value="Genomic_DNA"/>
</dbReference>
<dbReference type="InterPro" id="IPR042529">
    <property type="entry name" value="IF_2B-like_C"/>
</dbReference>
<accession>X1JKN6</accession>
<dbReference type="GO" id="GO:0019509">
    <property type="term" value="P:L-methionine salvage from methylthioadenosine"/>
    <property type="evidence" value="ECO:0007669"/>
    <property type="project" value="TreeGrafter"/>
</dbReference>
<protein>
    <recommendedName>
        <fullName evidence="3">S-methyl-5-thioribose-1-phosphate isomerase</fullName>
    </recommendedName>
</protein>
<dbReference type="InterPro" id="IPR011559">
    <property type="entry name" value="Initiation_fac_2B_a/b/d"/>
</dbReference>
<dbReference type="Gene3D" id="3.40.50.10470">
    <property type="entry name" value="Translation initiation factor eif-2b, domain 2"/>
    <property type="match status" value="1"/>
</dbReference>